<keyword evidence="1" id="KW-0175">Coiled coil</keyword>
<gene>
    <name evidence="2" type="ORF">scyTo_0024361</name>
</gene>
<organism evidence="2 3">
    <name type="scientific">Scyliorhinus torazame</name>
    <name type="common">Cloudy catshark</name>
    <name type="synonym">Catulus torazame</name>
    <dbReference type="NCBI Taxonomy" id="75743"/>
    <lineage>
        <taxon>Eukaryota</taxon>
        <taxon>Metazoa</taxon>
        <taxon>Chordata</taxon>
        <taxon>Craniata</taxon>
        <taxon>Vertebrata</taxon>
        <taxon>Chondrichthyes</taxon>
        <taxon>Elasmobranchii</taxon>
        <taxon>Galeomorphii</taxon>
        <taxon>Galeoidea</taxon>
        <taxon>Carcharhiniformes</taxon>
        <taxon>Scyliorhinidae</taxon>
        <taxon>Scyliorhinus</taxon>
    </lineage>
</organism>
<comment type="caution">
    <text evidence="2">The sequence shown here is derived from an EMBL/GenBank/DDBJ whole genome shotgun (WGS) entry which is preliminary data.</text>
</comment>
<dbReference type="OrthoDB" id="9937278at2759"/>
<proteinExistence type="predicted"/>
<accession>A0A401QE54</accession>
<dbReference type="AlphaFoldDB" id="A0A401QE54"/>
<evidence type="ECO:0000256" key="1">
    <source>
        <dbReference type="SAM" id="Coils"/>
    </source>
</evidence>
<evidence type="ECO:0000313" key="3">
    <source>
        <dbReference type="Proteomes" id="UP000288216"/>
    </source>
</evidence>
<dbReference type="EMBL" id="BFAA01044305">
    <property type="protein sequence ID" value="GCB83679.1"/>
    <property type="molecule type" value="Genomic_DNA"/>
</dbReference>
<evidence type="ECO:0000313" key="2">
    <source>
        <dbReference type="EMBL" id="GCB83679.1"/>
    </source>
</evidence>
<keyword evidence="3" id="KW-1185">Reference proteome</keyword>
<reference evidence="2 3" key="1">
    <citation type="journal article" date="2018" name="Nat. Ecol. Evol.">
        <title>Shark genomes provide insights into elasmobranch evolution and the origin of vertebrates.</title>
        <authorList>
            <person name="Hara Y"/>
            <person name="Yamaguchi K"/>
            <person name="Onimaru K"/>
            <person name="Kadota M"/>
            <person name="Koyanagi M"/>
            <person name="Keeley SD"/>
            <person name="Tatsumi K"/>
            <person name="Tanaka K"/>
            <person name="Motone F"/>
            <person name="Kageyama Y"/>
            <person name="Nozu R"/>
            <person name="Adachi N"/>
            <person name="Nishimura O"/>
            <person name="Nakagawa R"/>
            <person name="Tanegashima C"/>
            <person name="Kiyatake I"/>
            <person name="Matsumoto R"/>
            <person name="Murakumo K"/>
            <person name="Nishida K"/>
            <person name="Terakita A"/>
            <person name="Kuratani S"/>
            <person name="Sato K"/>
            <person name="Hyodo S Kuraku.S."/>
        </authorList>
    </citation>
    <scope>NUCLEOTIDE SEQUENCE [LARGE SCALE GENOMIC DNA]</scope>
</reference>
<feature type="coiled-coil region" evidence="1">
    <location>
        <begin position="49"/>
        <end position="109"/>
    </location>
</feature>
<name>A0A401QE54_SCYTO</name>
<sequence>MHSSCRPVASYPDKTGEQVEKELHDGLEDGKERFKDLNDRFAKYINNTILSLMRKNKDLLSELKLAEKEENCRVEAIFAKARCDLKLRLEEQQKELNCLKADKEKYKKRSVTWGENQAQ</sequence>
<protein>
    <submittedName>
        <fullName evidence="2">Uncharacterized protein</fullName>
    </submittedName>
</protein>
<dbReference type="Proteomes" id="UP000288216">
    <property type="component" value="Unassembled WGS sequence"/>
</dbReference>